<dbReference type="InterPro" id="IPR046347">
    <property type="entry name" value="bZIP_sf"/>
</dbReference>
<keyword evidence="5" id="KW-0539">Nucleus</keyword>
<evidence type="ECO:0000256" key="4">
    <source>
        <dbReference type="ARBA" id="ARBA00023163"/>
    </source>
</evidence>
<dbReference type="InterPro" id="IPR004827">
    <property type="entry name" value="bZIP"/>
</dbReference>
<dbReference type="SMART" id="SM00338">
    <property type="entry name" value="BRLZ"/>
    <property type="match status" value="1"/>
</dbReference>
<protein>
    <recommendedName>
        <fullName evidence="6">X-box-binding protein 1</fullName>
    </recommendedName>
</protein>
<dbReference type="SUPFAM" id="SSF57959">
    <property type="entry name" value="Leucine zipper domain"/>
    <property type="match status" value="1"/>
</dbReference>
<dbReference type="InterPro" id="IPR052470">
    <property type="entry name" value="ER_Stress-Reg_TF"/>
</dbReference>
<keyword evidence="4" id="KW-0804">Transcription</keyword>
<dbReference type="PANTHER" id="PTHR46542">
    <property type="entry name" value="X-BOX BINDING PROTEIN 1"/>
    <property type="match status" value="1"/>
</dbReference>
<evidence type="ECO:0000256" key="1">
    <source>
        <dbReference type="ARBA" id="ARBA00022843"/>
    </source>
</evidence>
<dbReference type="CDD" id="cd14691">
    <property type="entry name" value="bZIP_XBP1"/>
    <property type="match status" value="1"/>
</dbReference>
<dbReference type="GO" id="GO:0000981">
    <property type="term" value="F:DNA-binding transcription factor activity, RNA polymerase II-specific"/>
    <property type="evidence" value="ECO:0007669"/>
    <property type="project" value="TreeGrafter"/>
</dbReference>
<sequence length="352" mass="39134">MTAPIIITVPNNYLAVDEMEMKSKVVVDVASPAPSRKRRLDHLSWEEKMQRKKLKNRVAAQTSRDRKKAKMDEMESRIQYFMDMNERLTSEVESLKALNERLLTEGRAPDGDPRGTPAAGDVSPIADLLAHFESEEYLDTLHQLADSLLKEIDASAAGAAQDEPVRDTRECLEGTKVVGTATKQLEPSKGAVLDIKHDVDRILSQHSYAHPYKPEIVITEPTEVQIKEDNNDKGDMFYASCDEANDCITIEVPCEEHIVEETPIQIETDIKSLTDCSAITVECDMKMLSPMTMSPESVEGSLGLSPAHTNLSSDLGYESLASPLSEPDPMALSDFYCDFWCESYSELFPGLA</sequence>
<name>A0A8S1APG1_ARCPL</name>
<dbReference type="GO" id="GO:0005634">
    <property type="term" value="C:nucleus"/>
    <property type="evidence" value="ECO:0007669"/>
    <property type="project" value="UniProtKB-ARBA"/>
</dbReference>
<dbReference type="PROSITE" id="PS00036">
    <property type="entry name" value="BZIP_BASIC"/>
    <property type="match status" value="1"/>
</dbReference>
<feature type="domain" description="BZIP" evidence="7">
    <location>
        <begin position="46"/>
        <end position="102"/>
    </location>
</feature>
<dbReference type="AlphaFoldDB" id="A0A8S1APG1"/>
<dbReference type="GO" id="GO:0000977">
    <property type="term" value="F:RNA polymerase II transcription regulatory region sequence-specific DNA binding"/>
    <property type="evidence" value="ECO:0007669"/>
    <property type="project" value="TreeGrafter"/>
</dbReference>
<dbReference type="Gene3D" id="1.20.5.170">
    <property type="match status" value="1"/>
</dbReference>
<comment type="caution">
    <text evidence="8">The sequence shown here is derived from an EMBL/GenBank/DDBJ whole genome shotgun (WGS) entry which is preliminary data.</text>
</comment>
<evidence type="ECO:0000256" key="5">
    <source>
        <dbReference type="ARBA" id="ARBA00023242"/>
    </source>
</evidence>
<evidence type="ECO:0000256" key="3">
    <source>
        <dbReference type="ARBA" id="ARBA00023125"/>
    </source>
</evidence>
<evidence type="ECO:0000256" key="2">
    <source>
        <dbReference type="ARBA" id="ARBA00023015"/>
    </source>
</evidence>
<evidence type="ECO:0000256" key="6">
    <source>
        <dbReference type="ARBA" id="ARBA00040165"/>
    </source>
</evidence>
<dbReference type="OrthoDB" id="411991at2759"/>
<dbReference type="EMBL" id="CADEBD010000364">
    <property type="protein sequence ID" value="CAB3251946.1"/>
    <property type="molecule type" value="Genomic_DNA"/>
</dbReference>
<keyword evidence="2" id="KW-0805">Transcription regulation</keyword>
<gene>
    <name evidence="8" type="ORF">APLA_LOCUS13822</name>
</gene>
<reference evidence="8 9" key="1">
    <citation type="submission" date="2020-04" db="EMBL/GenBank/DDBJ databases">
        <authorList>
            <person name="Wallbank WR R."/>
            <person name="Pardo Diaz C."/>
            <person name="Kozak K."/>
            <person name="Martin S."/>
            <person name="Jiggins C."/>
            <person name="Moest M."/>
            <person name="Warren A I."/>
            <person name="Byers J.R.P. K."/>
            <person name="Montejo-Kovacevich G."/>
            <person name="Yen C E."/>
        </authorList>
    </citation>
    <scope>NUCLEOTIDE SEQUENCE [LARGE SCALE GENOMIC DNA]</scope>
</reference>
<dbReference type="Proteomes" id="UP000494256">
    <property type="component" value="Unassembled WGS sequence"/>
</dbReference>
<evidence type="ECO:0000313" key="9">
    <source>
        <dbReference type="Proteomes" id="UP000494256"/>
    </source>
</evidence>
<accession>A0A8S1APG1</accession>
<organism evidence="8 9">
    <name type="scientific">Arctia plantaginis</name>
    <name type="common">Wood tiger moth</name>
    <name type="synonym">Phalaena plantaginis</name>
    <dbReference type="NCBI Taxonomy" id="874455"/>
    <lineage>
        <taxon>Eukaryota</taxon>
        <taxon>Metazoa</taxon>
        <taxon>Ecdysozoa</taxon>
        <taxon>Arthropoda</taxon>
        <taxon>Hexapoda</taxon>
        <taxon>Insecta</taxon>
        <taxon>Pterygota</taxon>
        <taxon>Neoptera</taxon>
        <taxon>Endopterygota</taxon>
        <taxon>Lepidoptera</taxon>
        <taxon>Glossata</taxon>
        <taxon>Ditrysia</taxon>
        <taxon>Noctuoidea</taxon>
        <taxon>Erebidae</taxon>
        <taxon>Arctiinae</taxon>
        <taxon>Arctia</taxon>
    </lineage>
</organism>
<dbReference type="PANTHER" id="PTHR46542:SF1">
    <property type="entry name" value="X-BOX BINDING PROTEIN 1"/>
    <property type="match status" value="1"/>
</dbReference>
<keyword evidence="1" id="KW-0832">Ubl conjugation</keyword>
<proteinExistence type="predicted"/>
<evidence type="ECO:0000313" key="8">
    <source>
        <dbReference type="EMBL" id="CAB3251946.1"/>
    </source>
</evidence>
<dbReference type="Pfam" id="PF07716">
    <property type="entry name" value="bZIP_2"/>
    <property type="match status" value="1"/>
</dbReference>
<evidence type="ECO:0000259" key="7">
    <source>
        <dbReference type="PROSITE" id="PS50217"/>
    </source>
</evidence>
<keyword evidence="3" id="KW-0238">DNA-binding</keyword>
<dbReference type="PROSITE" id="PS50217">
    <property type="entry name" value="BZIP"/>
    <property type="match status" value="1"/>
</dbReference>